<name>A0ABN3U2V1_9ACTN</name>
<dbReference type="RefSeq" id="WP_344437698.1">
    <property type="nucleotide sequence ID" value="NZ_BAAASL010000020.1"/>
</dbReference>
<dbReference type="SUPFAM" id="SSF55729">
    <property type="entry name" value="Acyl-CoA N-acyltransferases (Nat)"/>
    <property type="match status" value="1"/>
</dbReference>
<evidence type="ECO:0000313" key="2">
    <source>
        <dbReference type="EMBL" id="GAA2722482.1"/>
    </source>
</evidence>
<protein>
    <submittedName>
        <fullName evidence="2">N-acetyltransferase</fullName>
    </submittedName>
</protein>
<dbReference type="EMBL" id="BAAASL010000020">
    <property type="protein sequence ID" value="GAA2722482.1"/>
    <property type="molecule type" value="Genomic_DNA"/>
</dbReference>
<proteinExistence type="predicted"/>
<dbReference type="CDD" id="cd04301">
    <property type="entry name" value="NAT_SF"/>
    <property type="match status" value="1"/>
</dbReference>
<keyword evidence="3" id="KW-1185">Reference proteome</keyword>
<dbReference type="PROSITE" id="PS51186">
    <property type="entry name" value="GNAT"/>
    <property type="match status" value="1"/>
</dbReference>
<dbReference type="InterPro" id="IPR016181">
    <property type="entry name" value="Acyl_CoA_acyltransferase"/>
</dbReference>
<evidence type="ECO:0000313" key="3">
    <source>
        <dbReference type="Proteomes" id="UP001500886"/>
    </source>
</evidence>
<dbReference type="InterPro" id="IPR000182">
    <property type="entry name" value="GNAT_dom"/>
</dbReference>
<feature type="domain" description="N-acetyltransferase" evidence="1">
    <location>
        <begin position="2"/>
        <end position="148"/>
    </location>
</feature>
<dbReference type="Pfam" id="PF00583">
    <property type="entry name" value="Acetyltransf_1"/>
    <property type="match status" value="1"/>
</dbReference>
<organism evidence="2 3">
    <name type="scientific">Streptomyces luteosporeus</name>
    <dbReference type="NCBI Taxonomy" id="173856"/>
    <lineage>
        <taxon>Bacteria</taxon>
        <taxon>Bacillati</taxon>
        <taxon>Actinomycetota</taxon>
        <taxon>Actinomycetes</taxon>
        <taxon>Kitasatosporales</taxon>
        <taxon>Streptomycetaceae</taxon>
        <taxon>Streptomyces</taxon>
    </lineage>
</organism>
<sequence>MFSIEAVNDPERRDVVHARLRASNAEHSSVIRALAGTSARDAVPLHVFATGPDGELAGGATGHLQWHWLHLELLWVDPRHRGSGLGSRLVARAEEEARTVHGAVGSQVETWDFQAPDFYRKLGYELIATIDDYPPGVTDHLLTKRFGS</sequence>
<comment type="caution">
    <text evidence="2">The sequence shown here is derived from an EMBL/GenBank/DDBJ whole genome shotgun (WGS) entry which is preliminary data.</text>
</comment>
<accession>A0ABN3U2V1</accession>
<reference evidence="2 3" key="1">
    <citation type="journal article" date="2019" name="Int. J. Syst. Evol. Microbiol.">
        <title>The Global Catalogue of Microorganisms (GCM) 10K type strain sequencing project: providing services to taxonomists for standard genome sequencing and annotation.</title>
        <authorList>
            <consortium name="The Broad Institute Genomics Platform"/>
            <consortium name="The Broad Institute Genome Sequencing Center for Infectious Disease"/>
            <person name="Wu L."/>
            <person name="Ma J."/>
        </authorList>
    </citation>
    <scope>NUCLEOTIDE SEQUENCE [LARGE SCALE GENOMIC DNA]</scope>
    <source>
        <strain evidence="2 3">JCM 4542</strain>
    </source>
</reference>
<dbReference type="Gene3D" id="3.40.630.30">
    <property type="match status" value="1"/>
</dbReference>
<gene>
    <name evidence="2" type="ORF">GCM10010315_47760</name>
</gene>
<evidence type="ECO:0000259" key="1">
    <source>
        <dbReference type="PROSITE" id="PS51186"/>
    </source>
</evidence>
<dbReference type="Proteomes" id="UP001500886">
    <property type="component" value="Unassembled WGS sequence"/>
</dbReference>